<dbReference type="KEGG" id="marb:CJ263_20565"/>
<organism evidence="1 2">
    <name type="scientific">Maribacter cobaltidurans</name>
    <dbReference type="NCBI Taxonomy" id="1178778"/>
    <lineage>
        <taxon>Bacteria</taxon>
        <taxon>Pseudomonadati</taxon>
        <taxon>Bacteroidota</taxon>
        <taxon>Flavobacteriia</taxon>
        <taxon>Flavobacteriales</taxon>
        <taxon>Flavobacteriaceae</taxon>
        <taxon>Maribacter</taxon>
    </lineage>
</organism>
<keyword evidence="2" id="KW-1185">Reference proteome</keyword>
<sequence length="949" mass="111851">MKGHLQFKKSLLALLYLLVSWGGLAQYETNLTVRLNDFTKELDIKQEFNYYNDSNYNLGIIYFNDWAHAYSNKNTGLAKRFAQEFKKSLHLAKKNERGYTTIISAVDGQYEGLEWERTQDDDIIKFRLNKPLLPRKTVKLIITYKVKLPPNKYTDYGYDNKGNYYLKDWYLTPAVYDGKWHLYSNKNLEDLYTNITKTSIDFTYPKGLFLSSNFKENKKTETSSSQQVELIAENQKSAEIILSVQNLFTTHITPHMKVVTDISAPRYDPIAQGISINRITDYIERNLGEYPHDKLLVSEMDYNKNPLYGINQLPSFIRPYEQQFQFEMKFLKTALNSILRETMFLDPRKEQWLNSAIANYLMIGYVEEFYPNQKLLGNLSRIWGLRSFNLAKMGFNEQYPFLYNLTARKNLDQALTTPNDSLIKFNQKIANKYKAGLGLAYLADYIGKEKVDESIKTFFKYYQLNKVKVLDFESILKRSTEKDINWFFSEYVSTDRKIDFKIKKVDKTEDSLKVTIKNKEGTNVPISMFGLKNDSLVSKYWFKDIKTLETFTVPNNQEDRLVLNYDQIIPEFNQRDNWKSLKGFLSSNKKLKFSFFKDSENPYYNQVFYVPVLNFNIYDGWVPGMRLYNKTLLERPFVYDFAPSYSFREKAFVGYGKFTYRKYLSKSGLYVANYSLGGSTSHFNVNSRYSSITPALSFGWRPENLISNKRQVLSFRFVNILRDFDESLSDLANDPENPDYSVFNARYLNRDNNILDYKSWFLDFQLAGKFSKLSFEYEYRKLFENNRQFNFRFFAGKFLSNNTDSNFFSFALDRPTDYLFDYGYLGRSEDSGIYSQQIIIAEGGFKSFLDERYRFSDNWMATVNTSFNLWKWIELYGDAGLVKNNGFKEKFVYDSGVRLNLVTDYFELYFPLYSNNGWEISQPDYGEKIRFIITVSPKTLTGLFTRKWF</sequence>
<proteinExistence type="predicted"/>
<protein>
    <submittedName>
        <fullName evidence="1">Metalloprotease</fullName>
    </submittedName>
</protein>
<dbReference type="AlphaFoldDB" id="A0A223VAN1"/>
<dbReference type="InterPro" id="IPR027268">
    <property type="entry name" value="Peptidase_M4/M1_CTD_sf"/>
</dbReference>
<dbReference type="EMBL" id="CP022957">
    <property type="protein sequence ID" value="ASV32433.1"/>
    <property type="molecule type" value="Genomic_DNA"/>
</dbReference>
<name>A0A223VAN1_9FLAO</name>
<dbReference type="Gene3D" id="1.10.390.10">
    <property type="entry name" value="Neutral Protease Domain 2"/>
    <property type="match status" value="1"/>
</dbReference>
<dbReference type="OrthoDB" id="9813075at2"/>
<keyword evidence="1" id="KW-0645">Protease</keyword>
<keyword evidence="1" id="KW-0482">Metalloprotease</keyword>
<dbReference type="GO" id="GO:0008237">
    <property type="term" value="F:metallopeptidase activity"/>
    <property type="evidence" value="ECO:0007669"/>
    <property type="project" value="UniProtKB-KW"/>
</dbReference>
<keyword evidence="1" id="KW-0378">Hydrolase</keyword>
<evidence type="ECO:0000313" key="2">
    <source>
        <dbReference type="Proteomes" id="UP000215244"/>
    </source>
</evidence>
<dbReference type="RefSeq" id="WP_094998985.1">
    <property type="nucleotide sequence ID" value="NZ_BMJL01000001.1"/>
</dbReference>
<dbReference type="Proteomes" id="UP000215244">
    <property type="component" value="Chromosome"/>
</dbReference>
<gene>
    <name evidence="1" type="ORF">CJ263_20565</name>
</gene>
<accession>A0A223VAN1</accession>
<dbReference type="GO" id="GO:0006508">
    <property type="term" value="P:proteolysis"/>
    <property type="evidence" value="ECO:0007669"/>
    <property type="project" value="UniProtKB-KW"/>
</dbReference>
<reference evidence="1 2" key="1">
    <citation type="submission" date="2017-08" db="EMBL/GenBank/DDBJ databases">
        <title>The complete genome sequence of Maribacter sp. B1, isolated from deep-sea sediment.</title>
        <authorList>
            <person name="Wu Y.-H."/>
            <person name="Cheng H."/>
            <person name="Xu X.-W."/>
        </authorList>
    </citation>
    <scope>NUCLEOTIDE SEQUENCE [LARGE SCALE GENOMIC DNA]</scope>
    <source>
        <strain evidence="1 2">B1</strain>
    </source>
</reference>
<evidence type="ECO:0000313" key="1">
    <source>
        <dbReference type="EMBL" id="ASV32433.1"/>
    </source>
</evidence>